<evidence type="ECO:0000313" key="3">
    <source>
        <dbReference type="Proteomes" id="UP001472677"/>
    </source>
</evidence>
<keyword evidence="1" id="KW-1133">Transmembrane helix</keyword>
<feature type="transmembrane region" description="Helical" evidence="1">
    <location>
        <begin position="54"/>
        <end position="74"/>
    </location>
</feature>
<comment type="caution">
    <text evidence="2">The sequence shown here is derived from an EMBL/GenBank/DDBJ whole genome shotgun (WGS) entry which is preliminary data.</text>
</comment>
<gene>
    <name evidence="2" type="ORF">V6N12_035220</name>
</gene>
<sequence length="75" mass="8525">MRTRCCKPTEQVDLIPFPSAFRLTNIHRLLSDGASSSPPIKTGRRYAARSRYHVSDWTGMKLVFSLAWIGFILAQ</sequence>
<dbReference type="EMBL" id="JBBPBM010000257">
    <property type="protein sequence ID" value="KAK8498552.1"/>
    <property type="molecule type" value="Genomic_DNA"/>
</dbReference>
<evidence type="ECO:0000256" key="1">
    <source>
        <dbReference type="SAM" id="Phobius"/>
    </source>
</evidence>
<reference evidence="2 3" key="1">
    <citation type="journal article" date="2024" name="G3 (Bethesda)">
        <title>Genome assembly of Hibiscus sabdariffa L. provides insights into metabolisms of medicinal natural products.</title>
        <authorList>
            <person name="Kim T."/>
        </authorList>
    </citation>
    <scope>NUCLEOTIDE SEQUENCE [LARGE SCALE GENOMIC DNA]</scope>
    <source>
        <strain evidence="2">TK-2024</strain>
        <tissue evidence="2">Old leaves</tissue>
    </source>
</reference>
<keyword evidence="1" id="KW-0472">Membrane</keyword>
<protein>
    <submittedName>
        <fullName evidence="2">Uncharacterized protein</fullName>
    </submittedName>
</protein>
<name>A0ABR2AWK8_9ROSI</name>
<keyword evidence="1" id="KW-0812">Transmembrane</keyword>
<organism evidence="2 3">
    <name type="scientific">Hibiscus sabdariffa</name>
    <name type="common">roselle</name>
    <dbReference type="NCBI Taxonomy" id="183260"/>
    <lineage>
        <taxon>Eukaryota</taxon>
        <taxon>Viridiplantae</taxon>
        <taxon>Streptophyta</taxon>
        <taxon>Embryophyta</taxon>
        <taxon>Tracheophyta</taxon>
        <taxon>Spermatophyta</taxon>
        <taxon>Magnoliopsida</taxon>
        <taxon>eudicotyledons</taxon>
        <taxon>Gunneridae</taxon>
        <taxon>Pentapetalae</taxon>
        <taxon>rosids</taxon>
        <taxon>malvids</taxon>
        <taxon>Malvales</taxon>
        <taxon>Malvaceae</taxon>
        <taxon>Malvoideae</taxon>
        <taxon>Hibiscus</taxon>
    </lineage>
</organism>
<accession>A0ABR2AWK8</accession>
<proteinExistence type="predicted"/>
<evidence type="ECO:0000313" key="2">
    <source>
        <dbReference type="EMBL" id="KAK8498552.1"/>
    </source>
</evidence>
<keyword evidence="3" id="KW-1185">Reference proteome</keyword>
<dbReference type="Proteomes" id="UP001472677">
    <property type="component" value="Unassembled WGS sequence"/>
</dbReference>